<evidence type="ECO:0000313" key="3">
    <source>
        <dbReference type="Proteomes" id="UP000676336"/>
    </source>
</evidence>
<sequence length="43" mass="4824">EHNDEFRNCWEDNSGGGGINEPDDINGTLLETCVVRDTILFEV</sequence>
<evidence type="ECO:0000313" key="2">
    <source>
        <dbReference type="EMBL" id="CAF4953666.1"/>
    </source>
</evidence>
<dbReference type="EMBL" id="CAJOBI010188671">
    <property type="protein sequence ID" value="CAF4953666.1"/>
    <property type="molecule type" value="Genomic_DNA"/>
</dbReference>
<name>A0A8S3CT03_9BILA</name>
<gene>
    <name evidence="2" type="ORF">SMN809_LOCUS54247</name>
</gene>
<comment type="caution">
    <text evidence="2">The sequence shown here is derived from an EMBL/GenBank/DDBJ whole genome shotgun (WGS) entry which is preliminary data.</text>
</comment>
<protein>
    <submittedName>
        <fullName evidence="2">Uncharacterized protein</fullName>
    </submittedName>
</protein>
<feature type="compositionally biased region" description="Basic and acidic residues" evidence="1">
    <location>
        <begin position="1"/>
        <end position="10"/>
    </location>
</feature>
<feature type="region of interest" description="Disordered" evidence="1">
    <location>
        <begin position="1"/>
        <end position="23"/>
    </location>
</feature>
<proteinExistence type="predicted"/>
<dbReference type="AlphaFoldDB" id="A0A8S3CT03"/>
<evidence type="ECO:0000256" key="1">
    <source>
        <dbReference type="SAM" id="MobiDB-lite"/>
    </source>
</evidence>
<feature type="non-terminal residue" evidence="2">
    <location>
        <position position="1"/>
    </location>
</feature>
<accession>A0A8S3CT03</accession>
<dbReference type="Proteomes" id="UP000676336">
    <property type="component" value="Unassembled WGS sequence"/>
</dbReference>
<reference evidence="2" key="1">
    <citation type="submission" date="2021-02" db="EMBL/GenBank/DDBJ databases">
        <authorList>
            <person name="Nowell W R."/>
        </authorList>
    </citation>
    <scope>NUCLEOTIDE SEQUENCE</scope>
</reference>
<organism evidence="2 3">
    <name type="scientific">Rotaria magnacalcarata</name>
    <dbReference type="NCBI Taxonomy" id="392030"/>
    <lineage>
        <taxon>Eukaryota</taxon>
        <taxon>Metazoa</taxon>
        <taxon>Spiralia</taxon>
        <taxon>Gnathifera</taxon>
        <taxon>Rotifera</taxon>
        <taxon>Eurotatoria</taxon>
        <taxon>Bdelloidea</taxon>
        <taxon>Philodinida</taxon>
        <taxon>Philodinidae</taxon>
        <taxon>Rotaria</taxon>
    </lineage>
</organism>